<dbReference type="OrthoDB" id="9882339at2"/>
<dbReference type="EMBL" id="JRNQ01000048">
    <property type="protein sequence ID" value="KGF44159.1"/>
    <property type="molecule type" value="Genomic_DNA"/>
</dbReference>
<accession>A0A096CFX0</accession>
<gene>
    <name evidence="2" type="ORF">HMPREF0647_07625</name>
</gene>
<comment type="caution">
    <text evidence="2">The sequence shown here is derived from an EMBL/GenBank/DDBJ whole genome shotgun (WGS) entry which is preliminary data.</text>
</comment>
<sequence>MKIKRTLVYIAPQLTIIELKQGAFILAGSPPVRPGGDGKEPNKGNVNVVDPSEDNEDTNPFEV</sequence>
<dbReference type="AlphaFoldDB" id="A0A096CFX0"/>
<feature type="compositionally biased region" description="Acidic residues" evidence="1">
    <location>
        <begin position="51"/>
        <end position="63"/>
    </location>
</feature>
<evidence type="ECO:0000313" key="3">
    <source>
        <dbReference type="Proteomes" id="UP000029525"/>
    </source>
</evidence>
<feature type="region of interest" description="Disordered" evidence="1">
    <location>
        <begin position="28"/>
        <end position="63"/>
    </location>
</feature>
<organism evidence="2 3">
    <name type="scientific">Prevotella bivia DNF00320</name>
    <dbReference type="NCBI Taxonomy" id="1401068"/>
    <lineage>
        <taxon>Bacteria</taxon>
        <taxon>Pseudomonadati</taxon>
        <taxon>Bacteroidota</taxon>
        <taxon>Bacteroidia</taxon>
        <taxon>Bacteroidales</taxon>
        <taxon>Prevotellaceae</taxon>
        <taxon>Prevotella</taxon>
    </lineage>
</organism>
<protein>
    <submittedName>
        <fullName evidence="2">Uncharacterized protein</fullName>
    </submittedName>
</protein>
<dbReference type="Proteomes" id="UP000029525">
    <property type="component" value="Unassembled WGS sequence"/>
</dbReference>
<dbReference type="RefSeq" id="WP_036867516.1">
    <property type="nucleotide sequence ID" value="NZ_JRNQ01000048.1"/>
</dbReference>
<proteinExistence type="predicted"/>
<evidence type="ECO:0000256" key="1">
    <source>
        <dbReference type="SAM" id="MobiDB-lite"/>
    </source>
</evidence>
<evidence type="ECO:0000313" key="2">
    <source>
        <dbReference type="EMBL" id="KGF44159.1"/>
    </source>
</evidence>
<reference evidence="2 3" key="1">
    <citation type="submission" date="2014-07" db="EMBL/GenBank/DDBJ databases">
        <authorList>
            <person name="McCorrison J."/>
            <person name="Sanka R."/>
            <person name="Torralba M."/>
            <person name="Gillis M."/>
            <person name="Haft D.H."/>
            <person name="Methe B."/>
            <person name="Sutton G."/>
            <person name="Nelson K.E."/>
        </authorList>
    </citation>
    <scope>NUCLEOTIDE SEQUENCE [LARGE SCALE GENOMIC DNA]</scope>
    <source>
        <strain evidence="2 3">DNF00320</strain>
    </source>
</reference>
<name>A0A096CFX0_9BACT</name>